<organism evidence="4 5">
    <name type="scientific">Cyclotella cryptica</name>
    <dbReference type="NCBI Taxonomy" id="29204"/>
    <lineage>
        <taxon>Eukaryota</taxon>
        <taxon>Sar</taxon>
        <taxon>Stramenopiles</taxon>
        <taxon>Ochrophyta</taxon>
        <taxon>Bacillariophyta</taxon>
        <taxon>Coscinodiscophyceae</taxon>
        <taxon>Thalassiosirophycidae</taxon>
        <taxon>Stephanodiscales</taxon>
        <taxon>Stephanodiscaceae</taxon>
        <taxon>Cyclotella</taxon>
    </lineage>
</organism>
<protein>
    <submittedName>
        <fullName evidence="4">Uncharacterized protein</fullName>
    </submittedName>
</protein>
<sequence length="940" mass="106803">MMSFPRRHQTPQKPTVAAMATISAPLRRRIAIGAVVFSYIIFVDFSHENGSKSRSFNHPFIFLDGAHIPPLQEVAGQLKGTNAGDTENQSELQPVNSAPGVTGPGIPFAMKQILDETGVNIEEDASTIYAAEKAVDFLEAAYEWIPEETNFRDKSCFVGVGFEENRKQYFADPSVMDIVTPSIRNLDFLEEWREFFQGFHIIIIQDGDPGKHLEIPEWVDYELYNRDDIKMALGEDEWIISSKDASIRNFGFLISKKPFIYTIDDDCLPAKDSKGNIVNPLAFHLRNLQTPSHPYFFNTLYDPYASNSDFVRGYPYSLRGGVPTAISHGLWLFTPDYDAPTQLLKPTERNNNHLDMAITVPHRTLYPMCSMNVAFARELIGPAFMQGLMGEGQPWGRYDDMFAGWASKVVADHLGVGVKSGTPYIYRNKLSNPFMNLKKEYKGLEWQEEMIRFFADDVKLSKESNTPLKAYVELANLITRRFASTNPYFQRLGDSMVKWTKIWHEVSMGSIKPVPSRMSNFSVPLMYPPINLHLTSVEKTLPAEEILSIFPIIGRNARRSVNVHDVIVGHQWKTYILPLDKIYHEKQYERIIKGEHELDCFLKSCNAETIRKGGPQYTDHLSEIIILRKLLGSLHFISNLKNADLVLVPALGVASIIGKCRNYGRCWDDTAKDLEKLVVENSDVTKKHLFLATQDSSQNHPFFRKQHSMGNVVVTLGPGGLVVPSLNPKSDMQPENWKGCKPLDERNTFLLANFGVRGRLKDRITINGILDHYSGHKKVTRIVPSGVEDALMDSVMTLCPPGDLPFTKRFFDMLLQCSIPVVIKRTINSKGVMDPNGMDETYWSNVDYENNASPKIMDSYPQLDFPYSDIVVEFDADALEFKNMMEYLESLPRDVLQKKFNKIQDIRTRFLYDFSGNVHDAFSVMLDSLWEKHLSSDIAL</sequence>
<evidence type="ECO:0000256" key="1">
    <source>
        <dbReference type="ARBA" id="ARBA00004555"/>
    </source>
</evidence>
<comment type="similarity">
    <text evidence="2">Belongs to the RGP family.</text>
</comment>
<dbReference type="AlphaFoldDB" id="A0ABD3NU72"/>
<gene>
    <name evidence="4" type="ORF">HJC23_009116</name>
</gene>
<accession>A0ABD3NU72</accession>
<dbReference type="InterPro" id="IPR037595">
    <property type="entry name" value="RGP_fam"/>
</dbReference>
<dbReference type="EMBL" id="JABMIG020000395">
    <property type="protein sequence ID" value="KAL3779292.1"/>
    <property type="molecule type" value="Genomic_DNA"/>
</dbReference>
<dbReference type="PANTHER" id="PTHR31682">
    <property type="entry name" value="UDP-ARABINOSE MUTASE"/>
    <property type="match status" value="1"/>
</dbReference>
<evidence type="ECO:0000313" key="5">
    <source>
        <dbReference type="Proteomes" id="UP001516023"/>
    </source>
</evidence>
<dbReference type="PANTHER" id="PTHR31682:SF44">
    <property type="entry name" value="UDP-ARABINOPYRANOSE MUTASE 3"/>
    <property type="match status" value="1"/>
</dbReference>
<dbReference type="GO" id="GO:0005794">
    <property type="term" value="C:Golgi apparatus"/>
    <property type="evidence" value="ECO:0007669"/>
    <property type="project" value="UniProtKB-SubCell"/>
</dbReference>
<evidence type="ECO:0000256" key="3">
    <source>
        <dbReference type="ARBA" id="ARBA00023034"/>
    </source>
</evidence>
<name>A0ABD3NU72_9STRA</name>
<evidence type="ECO:0000313" key="4">
    <source>
        <dbReference type="EMBL" id="KAL3779292.1"/>
    </source>
</evidence>
<comment type="caution">
    <text evidence="4">The sequence shown here is derived from an EMBL/GenBank/DDBJ whole genome shotgun (WGS) entry which is preliminary data.</text>
</comment>
<proteinExistence type="inferred from homology"/>
<comment type="subcellular location">
    <subcellularLocation>
        <location evidence="1">Golgi apparatus</location>
    </subcellularLocation>
</comment>
<dbReference type="Pfam" id="PF03214">
    <property type="entry name" value="RGP"/>
    <property type="match status" value="1"/>
</dbReference>
<keyword evidence="3" id="KW-0333">Golgi apparatus</keyword>
<reference evidence="4 5" key="1">
    <citation type="journal article" date="2020" name="G3 (Bethesda)">
        <title>Improved Reference Genome for Cyclotella cryptica CCMP332, a Model for Cell Wall Morphogenesis, Salinity Adaptation, and Lipid Production in Diatoms (Bacillariophyta).</title>
        <authorList>
            <person name="Roberts W.R."/>
            <person name="Downey K.M."/>
            <person name="Ruck E.C."/>
            <person name="Traller J.C."/>
            <person name="Alverson A.J."/>
        </authorList>
    </citation>
    <scope>NUCLEOTIDE SEQUENCE [LARGE SCALE GENOMIC DNA]</scope>
    <source>
        <strain evidence="4 5">CCMP332</strain>
    </source>
</reference>
<keyword evidence="5" id="KW-1185">Reference proteome</keyword>
<evidence type="ECO:0000256" key="2">
    <source>
        <dbReference type="ARBA" id="ARBA00008986"/>
    </source>
</evidence>
<dbReference type="Proteomes" id="UP001516023">
    <property type="component" value="Unassembled WGS sequence"/>
</dbReference>